<dbReference type="OrthoDB" id="3252676at2"/>
<dbReference type="NCBIfam" id="NF002964">
    <property type="entry name" value="PRK03635.1"/>
    <property type="match status" value="1"/>
</dbReference>
<dbReference type="GO" id="GO:0003677">
    <property type="term" value="F:DNA binding"/>
    <property type="evidence" value="ECO:0007669"/>
    <property type="project" value="UniProtKB-KW"/>
</dbReference>
<dbReference type="EMBL" id="FNNP01000001">
    <property type="protein sequence ID" value="SDW65782.1"/>
    <property type="molecule type" value="Genomic_DNA"/>
</dbReference>
<dbReference type="Pfam" id="PF00126">
    <property type="entry name" value="HTH_1"/>
    <property type="match status" value="1"/>
</dbReference>
<dbReference type="AlphaFoldDB" id="A0A1H2VBU3"/>
<keyword evidence="2" id="KW-0805">Transcription regulation</keyword>
<dbReference type="InterPro" id="IPR017685">
    <property type="entry name" value="ArgP"/>
</dbReference>
<dbReference type="STRING" id="985054.SAMN05444358_1011426"/>
<evidence type="ECO:0000259" key="5">
    <source>
        <dbReference type="PROSITE" id="PS50931"/>
    </source>
</evidence>
<evidence type="ECO:0000256" key="2">
    <source>
        <dbReference type="ARBA" id="ARBA00023015"/>
    </source>
</evidence>
<dbReference type="InterPro" id="IPR000847">
    <property type="entry name" value="LysR_HTH_N"/>
</dbReference>
<keyword evidence="3" id="KW-0238">DNA-binding</keyword>
<evidence type="ECO:0000256" key="4">
    <source>
        <dbReference type="ARBA" id="ARBA00023163"/>
    </source>
</evidence>
<dbReference type="NCBIfam" id="TIGR03298">
    <property type="entry name" value="argP"/>
    <property type="match status" value="1"/>
</dbReference>
<organism evidence="6 7">
    <name type="scientific">Ruegeria halocynthiae</name>
    <dbReference type="NCBI Taxonomy" id="985054"/>
    <lineage>
        <taxon>Bacteria</taxon>
        <taxon>Pseudomonadati</taxon>
        <taxon>Pseudomonadota</taxon>
        <taxon>Alphaproteobacteria</taxon>
        <taxon>Rhodobacterales</taxon>
        <taxon>Roseobacteraceae</taxon>
        <taxon>Ruegeria</taxon>
    </lineage>
</organism>
<dbReference type="GO" id="GO:0003700">
    <property type="term" value="F:DNA-binding transcription factor activity"/>
    <property type="evidence" value="ECO:0007669"/>
    <property type="project" value="InterPro"/>
</dbReference>
<keyword evidence="7" id="KW-1185">Reference proteome</keyword>
<name>A0A1H2VBU3_9RHOB</name>
<comment type="similarity">
    <text evidence="1">Belongs to the LysR transcriptional regulatory family.</text>
</comment>
<evidence type="ECO:0000313" key="7">
    <source>
        <dbReference type="Proteomes" id="UP000183400"/>
    </source>
</evidence>
<dbReference type="Gene3D" id="3.40.190.290">
    <property type="match status" value="1"/>
</dbReference>
<dbReference type="PANTHER" id="PTHR30579:SF2">
    <property type="entry name" value="HTH-TYPE TRANSCRIPTIONAL REGULATOR ARGP"/>
    <property type="match status" value="1"/>
</dbReference>
<dbReference type="RefSeq" id="WP_074735552.1">
    <property type="nucleotide sequence ID" value="NZ_FNNP01000001.1"/>
</dbReference>
<dbReference type="NCBIfam" id="NF009888">
    <property type="entry name" value="PRK13348.1"/>
    <property type="match status" value="1"/>
</dbReference>
<feature type="domain" description="HTH lysR-type" evidence="5">
    <location>
        <begin position="3"/>
        <end position="59"/>
    </location>
</feature>
<dbReference type="InterPro" id="IPR036388">
    <property type="entry name" value="WH-like_DNA-bd_sf"/>
</dbReference>
<dbReference type="Gene3D" id="1.10.10.10">
    <property type="entry name" value="Winged helix-like DNA-binding domain superfamily/Winged helix DNA-binding domain"/>
    <property type="match status" value="1"/>
</dbReference>
<dbReference type="InterPro" id="IPR005119">
    <property type="entry name" value="LysR_subst-bd"/>
</dbReference>
<sequence length="298" mass="31874">MLLDPHHLSALASILRHGSFEAAAAELSVTPSAISQRIKALEDRVGAALIHRGTPCTGTPAGLRIARHAEDIGLLEANLARELTLDQREGPIRVRIALPADILATWFIDAMAQTGDILFDLVIDDQDHSADWLRRGEVSAAITVGGQAVTGCDAIALGTLRYLATASPAFMRRWFPSGVSAKSLAQAPCLTFNRKDNLQKTWVTAQTGSHLAPPTQFMPSTHGFVEAAIAGLGWGMNPESLVRKSIADGRLCELVPDAPLDVELTWQIGRVLAPALEPLTRAVRRAAAQSLIVPARPS</sequence>
<evidence type="ECO:0000256" key="1">
    <source>
        <dbReference type="ARBA" id="ARBA00009437"/>
    </source>
</evidence>
<dbReference type="PROSITE" id="PS50931">
    <property type="entry name" value="HTH_LYSR"/>
    <property type="match status" value="1"/>
</dbReference>
<gene>
    <name evidence="6" type="ORF">SAMN05444358_1011426</name>
</gene>
<dbReference type="PANTHER" id="PTHR30579">
    <property type="entry name" value="TRANSCRIPTIONAL REGULATOR"/>
    <property type="match status" value="1"/>
</dbReference>
<reference evidence="7" key="1">
    <citation type="submission" date="2016-10" db="EMBL/GenBank/DDBJ databases">
        <authorList>
            <person name="Varghese N."/>
            <person name="Submissions S."/>
        </authorList>
    </citation>
    <scope>NUCLEOTIDE SEQUENCE [LARGE SCALE GENOMIC DNA]</scope>
    <source>
        <strain evidence="7">DSM 27839</strain>
    </source>
</reference>
<dbReference type="SUPFAM" id="SSF46785">
    <property type="entry name" value="Winged helix' DNA-binding domain"/>
    <property type="match status" value="1"/>
</dbReference>
<evidence type="ECO:0000313" key="6">
    <source>
        <dbReference type="EMBL" id="SDW65782.1"/>
    </source>
</evidence>
<proteinExistence type="inferred from homology"/>
<dbReference type="InterPro" id="IPR050176">
    <property type="entry name" value="LTTR"/>
</dbReference>
<dbReference type="InterPro" id="IPR036390">
    <property type="entry name" value="WH_DNA-bd_sf"/>
</dbReference>
<accession>A0A1H2VBU3</accession>
<dbReference type="Pfam" id="PF03466">
    <property type="entry name" value="LysR_substrate"/>
    <property type="match status" value="1"/>
</dbReference>
<evidence type="ECO:0000256" key="3">
    <source>
        <dbReference type="ARBA" id="ARBA00023125"/>
    </source>
</evidence>
<dbReference type="SUPFAM" id="SSF53850">
    <property type="entry name" value="Periplasmic binding protein-like II"/>
    <property type="match status" value="1"/>
</dbReference>
<dbReference type="Proteomes" id="UP000183400">
    <property type="component" value="Unassembled WGS sequence"/>
</dbReference>
<protein>
    <submittedName>
        <fullName evidence="6">Transcriptional regulator, LysR family</fullName>
    </submittedName>
</protein>
<keyword evidence="4" id="KW-0804">Transcription</keyword>